<dbReference type="Proteomes" id="UP001589613">
    <property type="component" value="Unassembled WGS sequence"/>
</dbReference>
<comment type="caution">
    <text evidence="3">The sequence shown here is derived from an EMBL/GenBank/DDBJ whole genome shotgun (WGS) entry which is preliminary data.</text>
</comment>
<dbReference type="PROSITE" id="PS51257">
    <property type="entry name" value="PROKAR_LIPOPROTEIN"/>
    <property type="match status" value="1"/>
</dbReference>
<accession>A0ABV5UZX3</accession>
<feature type="signal peptide" evidence="1">
    <location>
        <begin position="1"/>
        <end position="31"/>
    </location>
</feature>
<proteinExistence type="predicted"/>
<dbReference type="PANTHER" id="PTHR43031:SF1">
    <property type="entry name" value="PYRIDINE NUCLEOTIDE-DISULPHIDE OXIDOREDUCTASE"/>
    <property type="match status" value="1"/>
</dbReference>
<evidence type="ECO:0000259" key="2">
    <source>
        <dbReference type="PROSITE" id="PS50206"/>
    </source>
</evidence>
<keyword evidence="1" id="KW-0732">Signal</keyword>
<dbReference type="EMBL" id="JBHMAX010000007">
    <property type="protein sequence ID" value="MFB9731108.1"/>
    <property type="molecule type" value="Genomic_DNA"/>
</dbReference>
<organism evidence="3 4">
    <name type="scientific">Ornithinimicrobium kibberense</name>
    <dbReference type="NCBI Taxonomy" id="282060"/>
    <lineage>
        <taxon>Bacteria</taxon>
        <taxon>Bacillati</taxon>
        <taxon>Actinomycetota</taxon>
        <taxon>Actinomycetes</taxon>
        <taxon>Micrococcales</taxon>
        <taxon>Ornithinimicrobiaceae</taxon>
        <taxon>Ornithinimicrobium</taxon>
    </lineage>
</organism>
<dbReference type="SMART" id="SM00450">
    <property type="entry name" value="RHOD"/>
    <property type="match status" value="1"/>
</dbReference>
<dbReference type="InterPro" id="IPR001307">
    <property type="entry name" value="Thiosulphate_STrfase_CS"/>
</dbReference>
<dbReference type="CDD" id="cd00158">
    <property type="entry name" value="RHOD"/>
    <property type="match status" value="1"/>
</dbReference>
<dbReference type="Pfam" id="PF00581">
    <property type="entry name" value="Rhodanese"/>
    <property type="match status" value="1"/>
</dbReference>
<feature type="domain" description="Rhodanese" evidence="2">
    <location>
        <begin position="63"/>
        <end position="153"/>
    </location>
</feature>
<protein>
    <submittedName>
        <fullName evidence="3">Rhodanese-like domain-containing protein</fullName>
    </submittedName>
</protein>
<gene>
    <name evidence="3" type="ORF">ACFFN0_03515</name>
</gene>
<dbReference type="SUPFAM" id="SSF52821">
    <property type="entry name" value="Rhodanese/Cell cycle control phosphatase"/>
    <property type="match status" value="1"/>
</dbReference>
<dbReference type="Gene3D" id="3.40.250.10">
    <property type="entry name" value="Rhodanese-like domain"/>
    <property type="match status" value="1"/>
</dbReference>
<sequence>MRSLARRPAVRRLLVLAPVAALLAGCAGGTAEDVPAPATSAVSSQADQAGPDLGVDAFAERVAEDGTVVLDARTPAEFAQGHLPGAVNVDLQSADFQERIGELDRDERYAVYCQSGNRSGQALTAMVGEGFSDVAHLKGGIGAWQAAGLPVVTG</sequence>
<dbReference type="PROSITE" id="PS00380">
    <property type="entry name" value="RHODANESE_1"/>
    <property type="match status" value="1"/>
</dbReference>
<evidence type="ECO:0000256" key="1">
    <source>
        <dbReference type="SAM" id="SignalP"/>
    </source>
</evidence>
<dbReference type="InterPro" id="IPR050229">
    <property type="entry name" value="GlpE_sulfurtransferase"/>
</dbReference>
<evidence type="ECO:0000313" key="3">
    <source>
        <dbReference type="EMBL" id="MFB9731108.1"/>
    </source>
</evidence>
<dbReference type="PROSITE" id="PS50206">
    <property type="entry name" value="RHODANESE_3"/>
    <property type="match status" value="1"/>
</dbReference>
<evidence type="ECO:0000313" key="4">
    <source>
        <dbReference type="Proteomes" id="UP001589613"/>
    </source>
</evidence>
<dbReference type="RefSeq" id="WP_141337774.1">
    <property type="nucleotide sequence ID" value="NZ_JBHMAX010000007.1"/>
</dbReference>
<dbReference type="InterPro" id="IPR001763">
    <property type="entry name" value="Rhodanese-like_dom"/>
</dbReference>
<keyword evidence="4" id="KW-1185">Reference proteome</keyword>
<dbReference type="PANTHER" id="PTHR43031">
    <property type="entry name" value="FAD-DEPENDENT OXIDOREDUCTASE"/>
    <property type="match status" value="1"/>
</dbReference>
<dbReference type="InterPro" id="IPR036873">
    <property type="entry name" value="Rhodanese-like_dom_sf"/>
</dbReference>
<feature type="chain" id="PRO_5046437235" evidence="1">
    <location>
        <begin position="32"/>
        <end position="154"/>
    </location>
</feature>
<reference evidence="3 4" key="1">
    <citation type="submission" date="2024-09" db="EMBL/GenBank/DDBJ databases">
        <authorList>
            <person name="Sun Q."/>
            <person name="Mori K."/>
        </authorList>
    </citation>
    <scope>NUCLEOTIDE SEQUENCE [LARGE SCALE GENOMIC DNA]</scope>
    <source>
        <strain evidence="3 4">JCM 12763</strain>
    </source>
</reference>
<name>A0ABV5UZX3_9MICO</name>